<proteinExistence type="predicted"/>
<gene>
    <name evidence="1" type="ORF">NCGR_LOCUS61948</name>
</gene>
<name>A0A811SAN2_9POAL</name>
<organism evidence="1 2">
    <name type="scientific">Miscanthus lutarioriparius</name>
    <dbReference type="NCBI Taxonomy" id="422564"/>
    <lineage>
        <taxon>Eukaryota</taxon>
        <taxon>Viridiplantae</taxon>
        <taxon>Streptophyta</taxon>
        <taxon>Embryophyta</taxon>
        <taxon>Tracheophyta</taxon>
        <taxon>Spermatophyta</taxon>
        <taxon>Magnoliopsida</taxon>
        <taxon>Liliopsida</taxon>
        <taxon>Poales</taxon>
        <taxon>Poaceae</taxon>
        <taxon>PACMAD clade</taxon>
        <taxon>Panicoideae</taxon>
        <taxon>Andropogonodae</taxon>
        <taxon>Andropogoneae</taxon>
        <taxon>Saccharinae</taxon>
        <taxon>Miscanthus</taxon>
    </lineage>
</organism>
<comment type="caution">
    <text evidence="1">The sequence shown here is derived from an EMBL/GenBank/DDBJ whole genome shotgun (WGS) entry which is preliminary data.</text>
</comment>
<protein>
    <submittedName>
        <fullName evidence="1">Uncharacterized protein</fullName>
    </submittedName>
</protein>
<keyword evidence="2" id="KW-1185">Reference proteome</keyword>
<dbReference type="EMBL" id="CAJGYO010000018">
    <property type="protein sequence ID" value="CAD6337850.1"/>
    <property type="molecule type" value="Genomic_DNA"/>
</dbReference>
<dbReference type="Proteomes" id="UP000604825">
    <property type="component" value="Unassembled WGS sequence"/>
</dbReference>
<dbReference type="AlphaFoldDB" id="A0A811SAN2"/>
<evidence type="ECO:0000313" key="1">
    <source>
        <dbReference type="EMBL" id="CAD6337850.1"/>
    </source>
</evidence>
<sequence>MPSKPVHNVSPEPNPTEVATATGRGMYNAYIAALDQLTADRVRHSRKSQGVAFEQSWVDRMVPWVNDRAQAATDVHDLSGPFDKATYREYLCWFHGATCVRCFPVPVEVVPHKAEITDTFTMEPPAAFHALTEISLSDVGNELLSYAQRFEHNPQWLVGWSWLPPFDE</sequence>
<reference evidence="1" key="1">
    <citation type="submission" date="2020-10" db="EMBL/GenBank/DDBJ databases">
        <authorList>
            <person name="Han B."/>
            <person name="Lu T."/>
            <person name="Zhao Q."/>
            <person name="Huang X."/>
            <person name="Zhao Y."/>
        </authorList>
    </citation>
    <scope>NUCLEOTIDE SEQUENCE</scope>
</reference>
<accession>A0A811SAN2</accession>
<evidence type="ECO:0000313" key="2">
    <source>
        <dbReference type="Proteomes" id="UP000604825"/>
    </source>
</evidence>